<comment type="caution">
    <text evidence="2">The sequence shown here is derived from an EMBL/GenBank/DDBJ whole genome shotgun (WGS) entry which is preliminary data.</text>
</comment>
<evidence type="ECO:0000313" key="2">
    <source>
        <dbReference type="EMBL" id="KAJ8993649.1"/>
    </source>
</evidence>
<evidence type="ECO:0000256" key="1">
    <source>
        <dbReference type="SAM" id="MobiDB-lite"/>
    </source>
</evidence>
<evidence type="ECO:0008006" key="4">
    <source>
        <dbReference type="Google" id="ProtNLM"/>
    </source>
</evidence>
<dbReference type="Gene3D" id="3.30.565.10">
    <property type="entry name" value="Histidine kinase-like ATPase, C-terminal domain"/>
    <property type="match status" value="1"/>
</dbReference>
<dbReference type="NCBIfam" id="NF047352">
    <property type="entry name" value="P_loop_sacsin"/>
    <property type="match status" value="1"/>
</dbReference>
<dbReference type="InterPro" id="IPR052957">
    <property type="entry name" value="Auxin_embryo_med"/>
</dbReference>
<feature type="compositionally biased region" description="Low complexity" evidence="1">
    <location>
        <begin position="1269"/>
        <end position="1283"/>
    </location>
</feature>
<dbReference type="Proteomes" id="UP001161757">
    <property type="component" value="Unassembled WGS sequence"/>
</dbReference>
<evidence type="ECO:0000313" key="3">
    <source>
        <dbReference type="Proteomes" id="UP001161757"/>
    </source>
</evidence>
<dbReference type="InterPro" id="IPR036890">
    <property type="entry name" value="HATPase_C_sf"/>
</dbReference>
<name>A0AAN6EZ96_EXODE</name>
<reference evidence="2" key="1">
    <citation type="submission" date="2023-01" db="EMBL/GenBank/DDBJ databases">
        <title>Exophiala dermititidis isolated from Cystic Fibrosis Patient.</title>
        <authorList>
            <person name="Kurbessoian T."/>
            <person name="Crocker A."/>
            <person name="Murante D."/>
            <person name="Hogan D.A."/>
            <person name="Stajich J.E."/>
        </authorList>
    </citation>
    <scope>NUCLEOTIDE SEQUENCE</scope>
    <source>
        <strain evidence="2">Ex8</strain>
    </source>
</reference>
<organism evidence="2 3">
    <name type="scientific">Exophiala dermatitidis</name>
    <name type="common">Black yeast-like fungus</name>
    <name type="synonym">Wangiella dermatitidis</name>
    <dbReference type="NCBI Taxonomy" id="5970"/>
    <lineage>
        <taxon>Eukaryota</taxon>
        <taxon>Fungi</taxon>
        <taxon>Dikarya</taxon>
        <taxon>Ascomycota</taxon>
        <taxon>Pezizomycotina</taxon>
        <taxon>Eurotiomycetes</taxon>
        <taxon>Chaetothyriomycetidae</taxon>
        <taxon>Chaetothyriales</taxon>
        <taxon>Herpotrichiellaceae</taxon>
        <taxon>Exophiala</taxon>
    </lineage>
</organism>
<dbReference type="PANTHER" id="PTHR32387:SF0">
    <property type="entry name" value="PROTEIN NO VEIN"/>
    <property type="match status" value="1"/>
</dbReference>
<protein>
    <recommendedName>
        <fullName evidence="4">Protein NO VEIN C-terminal domain-containing protein</fullName>
    </recommendedName>
</protein>
<dbReference type="SUPFAM" id="SSF55874">
    <property type="entry name" value="ATPase domain of HSP90 chaperone/DNA topoisomerase II/histidine kinase"/>
    <property type="match status" value="1"/>
</dbReference>
<proteinExistence type="predicted"/>
<sequence>MGSPHIDQSDRARKHVDAIRKEAGLDNGQDSSRNVQNLENALHTLADELYHKSTHFLLELIQNADDNEYLVAEPEITLTYKDRRLRIDCNERGFSPQNVEAICRVGSSTKAGQDRASSYVGEKGIGFKSVFKAADIVWISSNSYTFKFDKRNVLGMIAPIWEAFPEPTDPSWTSMLLQLSPGYEEKQLLHDLKTFDPRMLIFLRRLKKVKIVIHRAGPVWQTTLTKKLQRNDQETAIELTQDHKTLRYMVSSYLAENLPAEPKRPGARSSQIMLAFPDCNGAEAIESQKVYAFLPVRDYGFKFLLQADFLLSANREEILAYPQWNQALRQAFVDAFVAVTKEYCQGRISHLWPQYIPLRPSQTRFFESARKEILERLSREPVLRCRTNELMTPCSLLDVPDEFCDKEGVPMTSTPTSDRAYLSCVYPTSLTENLEVLGVRKMTASIFLDHLASFITQHSELFREQKPDGWHTRLAEILLKLSFDSANHDRIAELPVIPLSDGRWVSAKEDYVFLPQEAESCRPPEGFRLSLVREGAANNPTTRSLYLQLGLKVLGKESIAYGIIREHMKESFNPYAMTVAQLISQAAFLFHARVDDYRVKKFWFATGLGSARFHGDEVYLHSDKPFAASHYFTGRPEIPFLQSDYENVGGEDGARWYEWLEHVAGLSTLPRLAEPIPKQPTSLRLSSHFKFIIRYNEPKDFLILLRDNWNHYSQWLEDDRDCVGSGIDEPCRKRLRNELGQSQIRCHGGIMKPLRDVFLSIPELVEKAQGQVPFVEVDDALDPRWRRLAVLGLGVEGDVRFYLRCLESMSGSREQTAVDRAALLLEQIQARYADDEELVRNSFAKKPLICIPSSTPTRWAKVGDCLWGGPACLRLFVPLKNIYPSCQRLFRDFFLVPDATVSDVVREVKFMNLGDPLTYILSLFLQLEKHLEQDEISTAVDSLLTHAIWPIYTTKDAGDWDFLGCAKSSTPWFIADRAHLLDSFQGIVPLLAFGVEDVLKMPLLIQKLGAERRKLTRAVISIAENVDVAYPNLTLQEDLRSRAELIARLIPQKERGKKEKIDKLKALQVFSTPKVVQTWAVNIGTDTLPGRSSDGSVVLSTQHETLKIFITENYFEENKTPADLVEALARFCTIDDRQSLLLTITLTENLQKIHEWFQRHGVPLLNLDNDVPDEVEDADDFDPRKQERTPTRSKYRTIILKQDIVRMFLPVGPMKEVGLGGTPVIHHGPDSTLGFPAAEKASVLKGEDLYFDYHDDGASDAKSVRSDAGSTWSGTTIGSGSTIRGDEKKGNSLSASARIRSRFFRKAPLPPKDDAFKLEYAGQSKVSQELSRMLGTAYDPNTHWTSPLRTRDGYKPFVTILNSEGKAKIYASFTLEDTSKLFTRYLAQNYPEAAKWVIKPPVYHLDVKTTTGGLNSEFSLSNAQVKMARTYSISTGEGTGIPANVYFLVRVFHVGEKASIQFIMDPWSHYLTDKLCLRAEKEYIGRVQGEVG</sequence>
<accession>A0AAN6EZ96</accession>
<gene>
    <name evidence="2" type="ORF">HRR80_002156</name>
</gene>
<dbReference type="PANTHER" id="PTHR32387">
    <property type="entry name" value="WU:FJ29H11"/>
    <property type="match status" value="1"/>
</dbReference>
<feature type="region of interest" description="Disordered" evidence="1">
    <location>
        <begin position="1262"/>
        <end position="1292"/>
    </location>
</feature>
<dbReference type="EMBL" id="JAJGCB010000003">
    <property type="protein sequence ID" value="KAJ8993649.1"/>
    <property type="molecule type" value="Genomic_DNA"/>
</dbReference>